<gene>
    <name evidence="2" type="ORF">OD750_009300</name>
</gene>
<feature type="signal peptide" evidence="1">
    <location>
        <begin position="1"/>
        <end position="34"/>
    </location>
</feature>
<evidence type="ECO:0000313" key="3">
    <source>
        <dbReference type="Proteomes" id="UP001139971"/>
    </source>
</evidence>
<organism evidence="2 3">
    <name type="scientific">Tahibacter soli</name>
    <dbReference type="NCBI Taxonomy" id="2983605"/>
    <lineage>
        <taxon>Bacteria</taxon>
        <taxon>Pseudomonadati</taxon>
        <taxon>Pseudomonadota</taxon>
        <taxon>Gammaproteobacteria</taxon>
        <taxon>Lysobacterales</taxon>
        <taxon>Rhodanobacteraceae</taxon>
        <taxon>Tahibacter</taxon>
    </lineage>
</organism>
<reference evidence="2" key="1">
    <citation type="submission" date="2023-02" db="EMBL/GenBank/DDBJ databases">
        <title>Tahibacter soli sp. nov. isolated from soil.</title>
        <authorList>
            <person name="Baek J.H."/>
            <person name="Lee J.K."/>
            <person name="Choi D.G."/>
            <person name="Jeon C.O."/>
        </authorList>
    </citation>
    <scope>NUCLEOTIDE SEQUENCE</scope>
    <source>
        <strain evidence="2">BL</strain>
    </source>
</reference>
<evidence type="ECO:0000313" key="2">
    <source>
        <dbReference type="EMBL" id="MDC8012741.1"/>
    </source>
</evidence>
<dbReference type="RefSeq" id="WP_263544926.1">
    <property type="nucleotide sequence ID" value="NZ_JAOVZO020000014.1"/>
</dbReference>
<evidence type="ECO:0000256" key="1">
    <source>
        <dbReference type="SAM" id="SignalP"/>
    </source>
</evidence>
<comment type="caution">
    <text evidence="2">The sequence shown here is derived from an EMBL/GenBank/DDBJ whole genome shotgun (WGS) entry which is preliminary data.</text>
</comment>
<proteinExistence type="predicted"/>
<keyword evidence="3" id="KW-1185">Reference proteome</keyword>
<dbReference type="EMBL" id="JAOVZO020000014">
    <property type="protein sequence ID" value="MDC8012741.1"/>
    <property type="molecule type" value="Genomic_DNA"/>
</dbReference>
<protein>
    <submittedName>
        <fullName evidence="2">Uncharacterized protein</fullName>
    </submittedName>
</protein>
<feature type="chain" id="PRO_5040963758" evidence="1">
    <location>
        <begin position="35"/>
        <end position="101"/>
    </location>
</feature>
<name>A0A9X3YI51_9GAMM</name>
<accession>A0A9X3YI51</accession>
<sequence>MHIHTPPRRSVAASARLRVLGALLTLGAASNATADYAIDWYAVHGGGGTSQAGATRLDGTIGQPAPGYSGSADYQLVSGFWVAAPLVSDTIFRNGFEGETP</sequence>
<dbReference type="AlphaFoldDB" id="A0A9X3YI51"/>
<keyword evidence="1" id="KW-0732">Signal</keyword>
<dbReference type="Proteomes" id="UP001139971">
    <property type="component" value="Unassembled WGS sequence"/>
</dbReference>